<dbReference type="Pfam" id="PF00172">
    <property type="entry name" value="Zn_clus"/>
    <property type="match status" value="1"/>
</dbReference>
<dbReference type="EMBL" id="KZ107845">
    <property type="protein sequence ID" value="OSS48910.1"/>
    <property type="molecule type" value="Genomic_DNA"/>
</dbReference>
<feature type="compositionally biased region" description="Polar residues" evidence="3">
    <location>
        <begin position="33"/>
        <end position="46"/>
    </location>
</feature>
<keyword evidence="6" id="KW-1185">Reference proteome</keyword>
<dbReference type="Pfam" id="PF04082">
    <property type="entry name" value="Fungal_trans"/>
    <property type="match status" value="1"/>
</dbReference>
<dbReference type="CDD" id="cd12148">
    <property type="entry name" value="fungal_TF_MHR"/>
    <property type="match status" value="1"/>
</dbReference>
<feature type="compositionally biased region" description="Polar residues" evidence="3">
    <location>
        <begin position="74"/>
        <end position="84"/>
    </location>
</feature>
<proteinExistence type="predicted"/>
<dbReference type="PANTHER" id="PTHR46910">
    <property type="entry name" value="TRANSCRIPTION FACTOR PDR1"/>
    <property type="match status" value="1"/>
</dbReference>
<sequence>MRTSPPGSSGGSPQSMVPPSNPFAHVPPAIRTTALNAPPNSQNESRSPGYASNTYSHSANSSTASGSIPEMQNHDTPSFGISSSQISNANLNAQKRAYRQRRKDPSCDACRERKVKCDATETAACSECSSRNHKCQFTKETNRRMSSIKQVQDLQSQIAELTQMNTQLRTKTIVKEDPTIERAETRRRLSGSYSGPLATRHKLTAPVMRDFDHVRRNIQTYSQGIFDTPHARGSALLEMGSGLPDVPPRADFANLSRSYLNHVHYWYPALHWPTFSQQVDEVYTTRSFHGMPREWVGQFFAVLACGSLCESELSGSPRGESNRGIFFFDIATQALTPWPQDLTIAHATAALLLSIFATESNMRSVGSMWLSNAVRIAQELCINTELDSWPIVEGEVRRRLWWSIYLRDRITSLEANKPMLINENDCDISLPSPAEDRYIQPQGFFRTHANTAPFTGFLAMIQITRMYASLYQTLKSSMINPQTLQSCDAQFRSRAQQLPEAYQTSSVAALETPALPPLFALLTARYHLYRRNLSTVCHKTERREAIRQCASVAQETAKYISRALHTPPTSEMEKSWPARVAPMASSSTCMHLWRCILILCFQGDYEAAMMCSHMLSEVGNMRKVGIACGKNILFVLDKLLERTRNGHGTPQQLEYDEEMLAYVSGDVQASIEHGWAWAGADLTSVKSVQSSAFEASRLPGQDQLVRDAVPRDGAPALPIVEWGGWSKVDELIRRLADESRARTAPPGAPYYPTAHNPVKRVQLGPNDRSPPKPTTLPSPAPSNASRISIANII</sequence>
<dbReference type="GO" id="GO:0000981">
    <property type="term" value="F:DNA-binding transcription factor activity, RNA polymerase II-specific"/>
    <property type="evidence" value="ECO:0007669"/>
    <property type="project" value="InterPro"/>
</dbReference>
<evidence type="ECO:0000259" key="4">
    <source>
        <dbReference type="PROSITE" id="PS50048"/>
    </source>
</evidence>
<gene>
    <name evidence="5" type="ORF">B5807_07150</name>
</gene>
<feature type="domain" description="Zn(2)-C6 fungal-type" evidence="4">
    <location>
        <begin position="106"/>
        <end position="137"/>
    </location>
</feature>
<feature type="region of interest" description="Disordered" evidence="3">
    <location>
        <begin position="1"/>
        <end position="84"/>
    </location>
</feature>
<dbReference type="PANTHER" id="PTHR46910:SF1">
    <property type="entry name" value="MISCELLANEOUS ZN(II)2CYS6 TRANSCRIPTION FACTOR (EUROFUNG)-RELATED"/>
    <property type="match status" value="1"/>
</dbReference>
<evidence type="ECO:0000313" key="5">
    <source>
        <dbReference type="EMBL" id="OSS48910.1"/>
    </source>
</evidence>
<accession>A0A1Y2LYI2</accession>
<dbReference type="InterPro" id="IPR050987">
    <property type="entry name" value="AtrR-like"/>
</dbReference>
<dbReference type="InterPro" id="IPR007219">
    <property type="entry name" value="XnlR_reg_dom"/>
</dbReference>
<dbReference type="SUPFAM" id="SSF57701">
    <property type="entry name" value="Zn2/Cys6 DNA-binding domain"/>
    <property type="match status" value="1"/>
</dbReference>
<organism evidence="5 6">
    <name type="scientific">Epicoccum nigrum</name>
    <name type="common">Soil fungus</name>
    <name type="synonym">Epicoccum purpurascens</name>
    <dbReference type="NCBI Taxonomy" id="105696"/>
    <lineage>
        <taxon>Eukaryota</taxon>
        <taxon>Fungi</taxon>
        <taxon>Dikarya</taxon>
        <taxon>Ascomycota</taxon>
        <taxon>Pezizomycotina</taxon>
        <taxon>Dothideomycetes</taxon>
        <taxon>Pleosporomycetidae</taxon>
        <taxon>Pleosporales</taxon>
        <taxon>Pleosporineae</taxon>
        <taxon>Didymellaceae</taxon>
        <taxon>Epicoccum</taxon>
    </lineage>
</organism>
<feature type="region of interest" description="Disordered" evidence="3">
    <location>
        <begin position="739"/>
        <end position="784"/>
    </location>
</feature>
<dbReference type="GO" id="GO:0003677">
    <property type="term" value="F:DNA binding"/>
    <property type="evidence" value="ECO:0007669"/>
    <property type="project" value="InterPro"/>
</dbReference>
<evidence type="ECO:0000313" key="6">
    <source>
        <dbReference type="Proteomes" id="UP000193240"/>
    </source>
</evidence>
<dbReference type="InterPro" id="IPR036864">
    <property type="entry name" value="Zn2-C6_fun-type_DNA-bd_sf"/>
</dbReference>
<dbReference type="GO" id="GO:0008270">
    <property type="term" value="F:zinc ion binding"/>
    <property type="evidence" value="ECO:0007669"/>
    <property type="project" value="InterPro"/>
</dbReference>
<evidence type="ECO:0000256" key="3">
    <source>
        <dbReference type="SAM" id="MobiDB-lite"/>
    </source>
</evidence>
<dbReference type="Proteomes" id="UP000193240">
    <property type="component" value="Unassembled WGS sequence"/>
</dbReference>
<dbReference type="OMA" id="CIHSVLP"/>
<name>A0A1Y2LYI2_EPING</name>
<dbReference type="PROSITE" id="PS00463">
    <property type="entry name" value="ZN2_CY6_FUNGAL_1"/>
    <property type="match status" value="1"/>
</dbReference>
<dbReference type="CDD" id="cd00067">
    <property type="entry name" value="GAL4"/>
    <property type="match status" value="1"/>
</dbReference>
<dbReference type="SMART" id="SM00066">
    <property type="entry name" value="GAL4"/>
    <property type="match status" value="1"/>
</dbReference>
<feature type="compositionally biased region" description="Low complexity" evidence="3">
    <location>
        <begin position="50"/>
        <end position="67"/>
    </location>
</feature>
<keyword evidence="2" id="KW-0539">Nucleus</keyword>
<evidence type="ECO:0000256" key="1">
    <source>
        <dbReference type="ARBA" id="ARBA00022723"/>
    </source>
</evidence>
<evidence type="ECO:0000256" key="2">
    <source>
        <dbReference type="ARBA" id="ARBA00023242"/>
    </source>
</evidence>
<dbReference type="Gene3D" id="4.10.240.10">
    <property type="entry name" value="Zn(2)-C6 fungal-type DNA-binding domain"/>
    <property type="match status" value="1"/>
</dbReference>
<feature type="compositionally biased region" description="Low complexity" evidence="3">
    <location>
        <begin position="1"/>
        <end position="18"/>
    </location>
</feature>
<protein>
    <recommendedName>
        <fullName evidence="4">Zn(2)-C6 fungal-type domain-containing protein</fullName>
    </recommendedName>
</protein>
<dbReference type="STRING" id="105696.A0A1Y2LYI2"/>
<dbReference type="AlphaFoldDB" id="A0A1Y2LYI2"/>
<feature type="compositionally biased region" description="Low complexity" evidence="3">
    <location>
        <begin position="742"/>
        <end position="754"/>
    </location>
</feature>
<feature type="compositionally biased region" description="Pro residues" evidence="3">
    <location>
        <begin position="771"/>
        <end position="780"/>
    </location>
</feature>
<keyword evidence="1" id="KW-0479">Metal-binding</keyword>
<dbReference type="PROSITE" id="PS50048">
    <property type="entry name" value="ZN2_CY6_FUNGAL_2"/>
    <property type="match status" value="1"/>
</dbReference>
<dbReference type="GO" id="GO:0006351">
    <property type="term" value="P:DNA-templated transcription"/>
    <property type="evidence" value="ECO:0007669"/>
    <property type="project" value="InterPro"/>
</dbReference>
<dbReference type="InParanoid" id="A0A1Y2LYI2"/>
<reference evidence="5 6" key="1">
    <citation type="journal article" date="2017" name="Genome Announc.">
        <title>Genome sequence of the saprophytic ascomycete Epicoccum nigrum ICMP 19927 strain isolated from New Zealand.</title>
        <authorList>
            <person name="Fokin M."/>
            <person name="Fleetwood D."/>
            <person name="Weir B.S."/>
            <person name="Villas-Boas S.G."/>
        </authorList>
    </citation>
    <scope>NUCLEOTIDE SEQUENCE [LARGE SCALE GENOMIC DNA]</scope>
    <source>
        <strain evidence="5 6">ICMP 19927</strain>
    </source>
</reference>
<dbReference type="SMART" id="SM00906">
    <property type="entry name" value="Fungal_trans"/>
    <property type="match status" value="1"/>
</dbReference>
<dbReference type="InterPro" id="IPR001138">
    <property type="entry name" value="Zn2Cys6_DnaBD"/>
</dbReference>